<protein>
    <submittedName>
        <fullName evidence="2">MBL fold metallo-hydrolase</fullName>
    </submittedName>
</protein>
<dbReference type="SUPFAM" id="SSF56281">
    <property type="entry name" value="Metallo-hydrolase/oxidoreductase"/>
    <property type="match status" value="1"/>
</dbReference>
<dbReference type="SUPFAM" id="SSF47781">
    <property type="entry name" value="RuvA domain 2-like"/>
    <property type="match status" value="1"/>
</dbReference>
<keyword evidence="3" id="KW-1185">Reference proteome</keyword>
<dbReference type="Gene3D" id="1.10.150.320">
    <property type="entry name" value="Photosystem II 12 kDa extrinsic protein"/>
    <property type="match status" value="1"/>
</dbReference>
<dbReference type="InterPro" id="IPR035681">
    <property type="entry name" value="ComA-like_MBL"/>
</dbReference>
<dbReference type="Proteomes" id="UP001597218">
    <property type="component" value="Unassembled WGS sequence"/>
</dbReference>
<dbReference type="PANTHER" id="PTHR30619:SF7">
    <property type="entry name" value="BETA-LACTAMASE DOMAIN PROTEIN"/>
    <property type="match status" value="1"/>
</dbReference>
<accession>A0ABW4SJ96</accession>
<dbReference type="EMBL" id="JBHUGI010000027">
    <property type="protein sequence ID" value="MFD1928499.1"/>
    <property type="molecule type" value="Genomic_DNA"/>
</dbReference>
<dbReference type="InterPro" id="IPR036866">
    <property type="entry name" value="RibonucZ/Hydroxyglut_hydro"/>
</dbReference>
<evidence type="ECO:0000313" key="3">
    <source>
        <dbReference type="Proteomes" id="UP001597218"/>
    </source>
</evidence>
<dbReference type="CDD" id="cd07731">
    <property type="entry name" value="ComA-like_MBL-fold"/>
    <property type="match status" value="1"/>
</dbReference>
<dbReference type="Pfam" id="PF00753">
    <property type="entry name" value="Lactamase_B"/>
    <property type="match status" value="1"/>
</dbReference>
<dbReference type="PANTHER" id="PTHR30619">
    <property type="entry name" value="DNA INTERNALIZATION/COMPETENCE PROTEIN COMEC/REC2"/>
    <property type="match status" value="1"/>
</dbReference>
<dbReference type="SMART" id="SM00849">
    <property type="entry name" value="Lactamase_B"/>
    <property type="match status" value="1"/>
</dbReference>
<organism evidence="2 3">
    <name type="scientific">Sporosarcina siberiensis</name>
    <dbReference type="NCBI Taxonomy" id="1365606"/>
    <lineage>
        <taxon>Bacteria</taxon>
        <taxon>Bacillati</taxon>
        <taxon>Bacillota</taxon>
        <taxon>Bacilli</taxon>
        <taxon>Bacillales</taxon>
        <taxon>Caryophanaceae</taxon>
        <taxon>Sporosarcina</taxon>
    </lineage>
</organism>
<dbReference type="InterPro" id="IPR001279">
    <property type="entry name" value="Metallo-B-lactamas"/>
</dbReference>
<comment type="caution">
    <text evidence="2">The sequence shown here is derived from an EMBL/GenBank/DDBJ whole genome shotgun (WGS) entry which is preliminary data.</text>
</comment>
<evidence type="ECO:0000259" key="1">
    <source>
        <dbReference type="SMART" id="SM00849"/>
    </source>
</evidence>
<feature type="domain" description="Metallo-beta-lactamase" evidence="1">
    <location>
        <begin position="80"/>
        <end position="274"/>
    </location>
</feature>
<dbReference type="InterPro" id="IPR052159">
    <property type="entry name" value="Competence_DNA_uptake"/>
</dbReference>
<proteinExistence type="predicted"/>
<sequence>MRYKLFTYLYILVGLLFLSGCGTGNIETTIETDASSKDEITTNLESPEIIENPSKDDKVEVLEIDPLLSKMTVHYIDVGQADATLLEFNDGNEEYKMLIDTGNWSSSDVVSYLHTQNIKDIDIIAITHPHADHIGQLDQVINEFNVDEVWMNGEVVNSQIFAASIAAIKINDVDYYEPQVDDVFDIGPVEVSILHPNTLLRSTNDNSLVLRIQYGEIIFLFTGDAERQAENEMVSIGVNLKAHILQVGHHGSSTSSTERFLQAVDPETAIYSAGAGNSYGHPNLETIERIEASGTHLYGTDVHGTILVETDGKTYTVLTSKQGTIQHHSPTGSDEDNEAEDITYTETKPTSSCIDINTASDAEIQSIIHIGTSRHLDLINLRPFNSVDDLSKIKGIGPARIKDIIAQGFACTGG</sequence>
<reference evidence="3" key="1">
    <citation type="journal article" date="2019" name="Int. J. Syst. Evol. Microbiol.">
        <title>The Global Catalogue of Microorganisms (GCM) 10K type strain sequencing project: providing services to taxonomists for standard genome sequencing and annotation.</title>
        <authorList>
            <consortium name="The Broad Institute Genomics Platform"/>
            <consortium name="The Broad Institute Genome Sequencing Center for Infectious Disease"/>
            <person name="Wu L."/>
            <person name="Ma J."/>
        </authorList>
    </citation>
    <scope>NUCLEOTIDE SEQUENCE [LARGE SCALE GENOMIC DNA]</scope>
    <source>
        <strain evidence="3">CGMCC 4.7177</strain>
    </source>
</reference>
<gene>
    <name evidence="2" type="ORF">ACFSFY_10600</name>
</gene>
<dbReference type="Pfam" id="PF12836">
    <property type="entry name" value="HHH_3"/>
    <property type="match status" value="1"/>
</dbReference>
<name>A0ABW4SJ96_9BACL</name>
<dbReference type="PROSITE" id="PS51257">
    <property type="entry name" value="PROKAR_LIPOPROTEIN"/>
    <property type="match status" value="1"/>
</dbReference>
<dbReference type="InterPro" id="IPR010994">
    <property type="entry name" value="RuvA_2-like"/>
</dbReference>
<evidence type="ECO:0000313" key="2">
    <source>
        <dbReference type="EMBL" id="MFD1928499.1"/>
    </source>
</evidence>
<dbReference type="Gene3D" id="3.60.15.10">
    <property type="entry name" value="Ribonuclease Z/Hydroxyacylglutathione hydrolase-like"/>
    <property type="match status" value="1"/>
</dbReference>
<dbReference type="RefSeq" id="WP_381537899.1">
    <property type="nucleotide sequence ID" value="NZ_JBHUGI010000027.1"/>
</dbReference>